<dbReference type="OrthoDB" id="4134439at2"/>
<dbReference type="Gene3D" id="3.40.50.150">
    <property type="entry name" value="Vaccinia Virus protein VP39"/>
    <property type="match status" value="1"/>
</dbReference>
<dbReference type="Proteomes" id="UP000431401">
    <property type="component" value="Unassembled WGS sequence"/>
</dbReference>
<dbReference type="InterPro" id="IPR029063">
    <property type="entry name" value="SAM-dependent_MTases_sf"/>
</dbReference>
<dbReference type="Pfam" id="PF04672">
    <property type="entry name" value="Methyltransf_19"/>
    <property type="match status" value="1"/>
</dbReference>
<gene>
    <name evidence="1" type="ORF">NRB56_21390</name>
</gene>
<proteinExistence type="predicted"/>
<sequence>MPHELVEFDTKKAHSARMYDYYLGGKDNYPADREAASQVMEAFPDTAQAARANREFIHRATRFAARAGVRQFLDIGTGIPTEPNLHNAVQAVDPSCRVVYVDHDPLVLAQARALMIGSEEGRTAYIPADVRDPDVVLGSDTLREVLDLSQPVTLNLGAILHFVTDAEGAHDIVRTYLDAFAPGSYLSITHASSDLNPEIFRKIVDVYARSGLTVTLRDKAGVARFFEGLDLVEPGLVPLHRWRPSADFYIPEERLAWADKAFGTWAAVGVKP</sequence>
<dbReference type="RefSeq" id="WP_153340885.1">
    <property type="nucleotide sequence ID" value="NZ_WEGI01000004.1"/>
</dbReference>
<dbReference type="AlphaFoldDB" id="A0A7K0DLJ7"/>
<protein>
    <recommendedName>
        <fullName evidence="3">Methyltransferase</fullName>
    </recommendedName>
</protein>
<reference evidence="1 2" key="1">
    <citation type="submission" date="2019-10" db="EMBL/GenBank/DDBJ databases">
        <title>Nocardia macrotermitis sp. nov. and Nocardia aurantia sp. nov., isolated from the gut of fungus growing-termite Macrotermes natalensis.</title>
        <authorList>
            <person name="Benndorf R."/>
            <person name="Schwitalla J."/>
            <person name="Martin K."/>
            <person name="De Beer W."/>
            <person name="Kaster A.-K."/>
            <person name="Vollmers J."/>
            <person name="Poulsen M."/>
            <person name="Beemelmanns C."/>
        </authorList>
    </citation>
    <scope>NUCLEOTIDE SEQUENCE [LARGE SCALE GENOMIC DNA]</scope>
    <source>
        <strain evidence="1 2">RB56</strain>
    </source>
</reference>
<dbReference type="InterPro" id="IPR006764">
    <property type="entry name" value="SAM_dep_MeTrfase_SAV2177_type"/>
</dbReference>
<evidence type="ECO:0000313" key="2">
    <source>
        <dbReference type="Proteomes" id="UP000431401"/>
    </source>
</evidence>
<dbReference type="EMBL" id="WEGI01000004">
    <property type="protein sequence ID" value="MQY26568.1"/>
    <property type="molecule type" value="Genomic_DNA"/>
</dbReference>
<name>A0A7K0DLJ7_9NOCA</name>
<organism evidence="1 2">
    <name type="scientific">Nocardia aurantia</name>
    <dbReference type="NCBI Taxonomy" id="2585199"/>
    <lineage>
        <taxon>Bacteria</taxon>
        <taxon>Bacillati</taxon>
        <taxon>Actinomycetota</taxon>
        <taxon>Actinomycetes</taxon>
        <taxon>Mycobacteriales</taxon>
        <taxon>Nocardiaceae</taxon>
        <taxon>Nocardia</taxon>
    </lineage>
</organism>
<dbReference type="SUPFAM" id="SSF53335">
    <property type="entry name" value="S-adenosyl-L-methionine-dependent methyltransferases"/>
    <property type="match status" value="1"/>
</dbReference>
<evidence type="ECO:0000313" key="1">
    <source>
        <dbReference type="EMBL" id="MQY26568.1"/>
    </source>
</evidence>
<dbReference type="PIRSF" id="PIRSF017393">
    <property type="entry name" value="MTase_SAV2177"/>
    <property type="match status" value="1"/>
</dbReference>
<keyword evidence="2" id="KW-1185">Reference proteome</keyword>
<evidence type="ECO:0008006" key="3">
    <source>
        <dbReference type="Google" id="ProtNLM"/>
    </source>
</evidence>
<accession>A0A7K0DLJ7</accession>
<comment type="caution">
    <text evidence="1">The sequence shown here is derived from an EMBL/GenBank/DDBJ whole genome shotgun (WGS) entry which is preliminary data.</text>
</comment>